<protein>
    <recommendedName>
        <fullName evidence="5">GDP-L-fucose synthase</fullName>
        <ecNumber evidence="5">1.1.1.271</ecNumber>
    </recommendedName>
    <alternativeName>
        <fullName evidence="5">GDP-4-keto-6-deoxy-D-mannose-3,5-epimerase-4-reductase</fullName>
    </alternativeName>
</protein>
<feature type="binding site" evidence="5">
    <location>
        <begin position="163"/>
        <end position="166"/>
    </location>
    <ligand>
        <name>NADP(+)</name>
        <dbReference type="ChEBI" id="CHEBI:58349"/>
    </ligand>
</feature>
<feature type="binding site" evidence="5">
    <location>
        <position position="179"/>
    </location>
    <ligand>
        <name>NADP(+)</name>
        <dbReference type="ChEBI" id="CHEBI:58349"/>
    </ligand>
</feature>
<dbReference type="Gene3D" id="3.40.50.720">
    <property type="entry name" value="NAD(P)-binding Rossmann-like Domain"/>
    <property type="match status" value="1"/>
</dbReference>
<feature type="site" description="Important for catalytic activity" evidence="5">
    <location>
        <position position="108"/>
    </location>
</feature>
<gene>
    <name evidence="5" type="primary">fcl</name>
    <name evidence="6" type="ORF">YZ34_01635</name>
</gene>
<dbReference type="PANTHER" id="PTHR43238">
    <property type="entry name" value="GDP-L-FUCOSE SYNTHASE"/>
    <property type="match status" value="1"/>
</dbReference>
<comment type="pathway">
    <text evidence="5">Nucleotide-sugar biosynthesis; GDP-L-fucose biosynthesis via de novo pathway; GDP-L-fucose from GDP-alpha-D-mannose: step 2/2.</text>
</comment>
<comment type="caution">
    <text evidence="6">The sequence shown here is derived from an EMBL/GenBank/DDBJ whole genome shotgun (WGS) entry which is preliminary data.</text>
</comment>
<evidence type="ECO:0000256" key="5">
    <source>
        <dbReference type="HAMAP-Rule" id="MF_00956"/>
    </source>
</evidence>
<sequence length="351" mass="40212">MYKTSKIYVSGHKGLVGSAILRLLDSKGYNNIVTRTRNELDLLNINQVKSFFKQEKPEYVFLCAAKVGGILDNRNHKADFIFQNLQIQSNIIHQSYLYGVKKLIFIASTSIYPKDCNIAQESDLMKGELDFSNESYAIAKIAGLKMCEAYNIQYNANFISLVPTNLYGENDRFDLEKAHVVPALIRKFHLARLLMEKKYEEILRDLKIKNLEEAENYLNQLGINSNSLIIWGSGNAKREFLHVDDLAKACVFVMNNINFKDLCVDNEETKNTHINIGPNENISIKDLACIIRDIVGYKGSINFDKTKPEGATNRFTNCSKIHSLGWHHKINLADGIKKLYNWYLEKNKEEK</sequence>
<comment type="catalytic activity">
    <reaction evidence="5">
        <text>GDP-beta-L-fucose + NADP(+) = GDP-4-dehydro-alpha-D-rhamnose + NADPH + H(+)</text>
        <dbReference type="Rhea" id="RHEA:18885"/>
        <dbReference type="ChEBI" id="CHEBI:15378"/>
        <dbReference type="ChEBI" id="CHEBI:57273"/>
        <dbReference type="ChEBI" id="CHEBI:57783"/>
        <dbReference type="ChEBI" id="CHEBI:57964"/>
        <dbReference type="ChEBI" id="CHEBI:58349"/>
        <dbReference type="EC" id="1.1.1.271"/>
    </reaction>
</comment>
<dbReference type="EMBL" id="AABOWU010000003">
    <property type="protein sequence ID" value="EAI3913713.1"/>
    <property type="molecule type" value="Genomic_DNA"/>
</dbReference>
<keyword evidence="2 5" id="KW-0521">NADP</keyword>
<evidence type="ECO:0000256" key="2">
    <source>
        <dbReference type="ARBA" id="ARBA00022857"/>
    </source>
</evidence>
<dbReference type="SUPFAM" id="SSF51735">
    <property type="entry name" value="NAD(P)-binding Rossmann-fold domains"/>
    <property type="match status" value="1"/>
</dbReference>
<organism evidence="6 7">
    <name type="scientific">Campylobacter lari</name>
    <dbReference type="NCBI Taxonomy" id="201"/>
    <lineage>
        <taxon>Bacteria</taxon>
        <taxon>Pseudomonadati</taxon>
        <taxon>Campylobacterota</taxon>
        <taxon>Epsilonproteobacteria</taxon>
        <taxon>Campylobacterales</taxon>
        <taxon>Campylobacteraceae</taxon>
        <taxon>Campylobacter</taxon>
    </lineage>
</organism>
<dbReference type="HAMAP" id="MF_00956">
    <property type="entry name" value="GDP_fucose_synth"/>
    <property type="match status" value="1"/>
</dbReference>
<reference evidence="6 7" key="1">
    <citation type="submission" date="2018-05" db="EMBL/GenBank/DDBJ databases">
        <authorList>
            <consortium name="PulseNet: The National Subtyping Network for Foodborne Disease Surveillance"/>
            <person name="Tarr C.L."/>
            <person name="Trees E."/>
            <person name="Katz L.S."/>
            <person name="Carleton-Romer H.A."/>
            <person name="Stroika S."/>
            <person name="Kucerova Z."/>
            <person name="Roache K.F."/>
            <person name="Sabol A.L."/>
            <person name="Besser J."/>
            <person name="Gerner-Smidt P."/>
        </authorList>
    </citation>
    <scope>NUCLEOTIDE SEQUENCE [LARGE SCALE GENOMIC DNA]</scope>
    <source>
        <strain evidence="6 7">D6489</strain>
    </source>
</reference>
<feature type="binding site" evidence="5">
    <location>
        <position position="231"/>
    </location>
    <ligand>
        <name>substrate</name>
    </ligand>
</feature>
<comment type="function">
    <text evidence="5">Catalyzes the two-step NADP-dependent conversion of GDP-4-dehydro-6-deoxy-D-mannose to GDP-fucose, involving an epimerase and a reductase reaction.</text>
</comment>
<dbReference type="UniPathway" id="UPA00128">
    <property type="reaction ID" value="UER00191"/>
</dbReference>
<evidence type="ECO:0000256" key="4">
    <source>
        <dbReference type="ARBA" id="ARBA00023235"/>
    </source>
</evidence>
<evidence type="ECO:0000313" key="7">
    <source>
        <dbReference type="Proteomes" id="UP000559808"/>
    </source>
</evidence>
<feature type="binding site" evidence="5">
    <location>
        <begin position="106"/>
        <end position="109"/>
    </location>
    <ligand>
        <name>NADP(+)</name>
        <dbReference type="ChEBI" id="CHEBI:58349"/>
    </ligand>
</feature>
<dbReference type="CDD" id="cd05239">
    <property type="entry name" value="GDP_FS_SDR_e"/>
    <property type="match status" value="1"/>
</dbReference>
<evidence type="ECO:0000256" key="3">
    <source>
        <dbReference type="ARBA" id="ARBA00023002"/>
    </source>
</evidence>
<feature type="active site" description="Proton donor/acceptor" evidence="5">
    <location>
        <position position="136"/>
    </location>
</feature>
<feature type="binding site" evidence="5">
    <location>
        <begin position="11"/>
        <end position="17"/>
    </location>
    <ligand>
        <name>NADP(+)</name>
        <dbReference type="ChEBI" id="CHEBI:58349"/>
    </ligand>
</feature>
<dbReference type="InterPro" id="IPR001509">
    <property type="entry name" value="Epimerase_deHydtase"/>
</dbReference>
<dbReference type="InterPro" id="IPR028614">
    <property type="entry name" value="GDP_fucose/colitose_synth"/>
</dbReference>
<comment type="similarity">
    <text evidence="1 5">Belongs to the NAD(P)-dependent epimerase/dehydratase family. Fucose synthase subfamily.</text>
</comment>
<dbReference type="InterPro" id="IPR036291">
    <property type="entry name" value="NAD(P)-bd_dom_sf"/>
</dbReference>
<keyword evidence="4 5" id="KW-0413">Isomerase</keyword>
<dbReference type="Gene3D" id="3.90.25.10">
    <property type="entry name" value="UDP-galactose 4-epimerase, domain 1"/>
    <property type="match status" value="1"/>
</dbReference>
<dbReference type="Proteomes" id="UP000559808">
    <property type="component" value="Unassembled WGS sequence"/>
</dbReference>
<feature type="binding site" evidence="5">
    <location>
        <position position="309"/>
    </location>
    <ligand>
        <name>substrate</name>
    </ligand>
</feature>
<accession>A0A5L4NMY7</accession>
<keyword evidence="5" id="KW-0511">Multifunctional enzyme</keyword>
<proteinExistence type="inferred from homology"/>
<dbReference type="GO" id="GO:0016853">
    <property type="term" value="F:isomerase activity"/>
    <property type="evidence" value="ECO:0007669"/>
    <property type="project" value="UniProtKB-KW"/>
</dbReference>
<dbReference type="AlphaFoldDB" id="A0A5L4NMY7"/>
<feature type="binding site" evidence="5">
    <location>
        <position position="140"/>
    </location>
    <ligand>
        <name>NADP(+)</name>
        <dbReference type="ChEBI" id="CHEBI:58349"/>
    </ligand>
</feature>
<name>A0A5L4NMY7_CAMLA</name>
<evidence type="ECO:0000313" key="6">
    <source>
        <dbReference type="EMBL" id="EAI3913713.1"/>
    </source>
</evidence>
<dbReference type="PANTHER" id="PTHR43238:SF1">
    <property type="entry name" value="GDP-L-FUCOSE SYNTHASE"/>
    <property type="match status" value="1"/>
</dbReference>
<evidence type="ECO:0000256" key="1">
    <source>
        <dbReference type="ARBA" id="ARBA00005959"/>
    </source>
</evidence>
<keyword evidence="3 5" id="KW-0560">Oxidoreductase</keyword>
<dbReference type="GO" id="GO:0070401">
    <property type="term" value="F:NADP+ binding"/>
    <property type="evidence" value="ECO:0007669"/>
    <property type="project" value="UniProtKB-UniRule"/>
</dbReference>
<dbReference type="GO" id="GO:0050577">
    <property type="term" value="F:GDP-L-fucose synthase activity"/>
    <property type="evidence" value="ECO:0007669"/>
    <property type="project" value="UniProtKB-UniRule"/>
</dbReference>
<dbReference type="GO" id="GO:0042351">
    <property type="term" value="P:'de novo' GDP-L-fucose biosynthetic process"/>
    <property type="evidence" value="ECO:0007669"/>
    <property type="project" value="UniProtKB-UniRule"/>
</dbReference>
<comment type="caution">
    <text evidence="5">Lacks conserved residue(s) required for the propagation of feature annotation.</text>
</comment>
<dbReference type="EC" id="1.1.1.271" evidence="5"/>
<feature type="binding site" evidence="5">
    <location>
        <position position="187"/>
    </location>
    <ligand>
        <name>substrate</name>
    </ligand>
</feature>
<dbReference type="Pfam" id="PF01370">
    <property type="entry name" value="Epimerase"/>
    <property type="match status" value="1"/>
</dbReference>
<feature type="binding site" evidence="5">
    <location>
        <position position="238"/>
    </location>
    <ligand>
        <name>substrate</name>
    </ligand>
</feature>